<keyword evidence="4" id="KW-1185">Reference proteome</keyword>
<organism evidence="3 4">
    <name type="scientific">Striga asiatica</name>
    <name type="common">Asiatic witchweed</name>
    <name type="synonym">Buchnera asiatica</name>
    <dbReference type="NCBI Taxonomy" id="4170"/>
    <lineage>
        <taxon>Eukaryota</taxon>
        <taxon>Viridiplantae</taxon>
        <taxon>Streptophyta</taxon>
        <taxon>Embryophyta</taxon>
        <taxon>Tracheophyta</taxon>
        <taxon>Spermatophyta</taxon>
        <taxon>Magnoliopsida</taxon>
        <taxon>eudicotyledons</taxon>
        <taxon>Gunneridae</taxon>
        <taxon>Pentapetalae</taxon>
        <taxon>asterids</taxon>
        <taxon>lamiids</taxon>
        <taxon>Lamiales</taxon>
        <taxon>Orobanchaceae</taxon>
        <taxon>Buchnereae</taxon>
        <taxon>Striga</taxon>
    </lineage>
</organism>
<proteinExistence type="predicted"/>
<dbReference type="GO" id="GO:0005524">
    <property type="term" value="F:ATP binding"/>
    <property type="evidence" value="ECO:0007669"/>
    <property type="project" value="UniProtKB-KW"/>
</dbReference>
<dbReference type="OrthoDB" id="192887at2759"/>
<keyword evidence="1" id="KW-0547">Nucleotide-binding</keyword>
<keyword evidence="3" id="KW-0418">Kinase</keyword>
<name>A0A5A7NZC0_STRAF</name>
<gene>
    <name evidence="3" type="ORF">STAS_01332</name>
</gene>
<sequence>MWGLWDSVPVGQKRDHFSVIKHLQHENVIALKDVMLPNHKGSFMDVYLVYKLMDTDLHQIIKSSQTLTNDYCQYFLFQADLDSFLWSHRMARLMEPSKLIHQ</sequence>
<accession>A0A5A7NZC0</accession>
<evidence type="ECO:0000256" key="2">
    <source>
        <dbReference type="ARBA" id="ARBA00022840"/>
    </source>
</evidence>
<keyword evidence="2" id="KW-0067">ATP-binding</keyword>
<dbReference type="PANTHER" id="PTHR24055">
    <property type="entry name" value="MITOGEN-ACTIVATED PROTEIN KINASE"/>
    <property type="match status" value="1"/>
</dbReference>
<dbReference type="Gene3D" id="3.30.200.20">
    <property type="entry name" value="Phosphorylase Kinase, domain 1"/>
    <property type="match status" value="1"/>
</dbReference>
<keyword evidence="3" id="KW-0808">Transferase</keyword>
<protein>
    <submittedName>
        <fullName evidence="3">Mitogen-activated protein kinase</fullName>
    </submittedName>
</protein>
<dbReference type="Proteomes" id="UP000325081">
    <property type="component" value="Unassembled WGS sequence"/>
</dbReference>
<evidence type="ECO:0000256" key="1">
    <source>
        <dbReference type="ARBA" id="ARBA00022741"/>
    </source>
</evidence>
<dbReference type="InterPro" id="IPR050117">
    <property type="entry name" value="MAPK"/>
</dbReference>
<dbReference type="Gene3D" id="1.10.510.10">
    <property type="entry name" value="Transferase(Phosphotransferase) domain 1"/>
    <property type="match status" value="1"/>
</dbReference>
<reference evidence="4" key="1">
    <citation type="journal article" date="2019" name="Curr. Biol.">
        <title>Genome Sequence of Striga asiatica Provides Insight into the Evolution of Plant Parasitism.</title>
        <authorList>
            <person name="Yoshida S."/>
            <person name="Kim S."/>
            <person name="Wafula E.K."/>
            <person name="Tanskanen J."/>
            <person name="Kim Y.M."/>
            <person name="Honaas L."/>
            <person name="Yang Z."/>
            <person name="Spallek T."/>
            <person name="Conn C.E."/>
            <person name="Ichihashi Y."/>
            <person name="Cheong K."/>
            <person name="Cui S."/>
            <person name="Der J.P."/>
            <person name="Gundlach H."/>
            <person name="Jiao Y."/>
            <person name="Hori C."/>
            <person name="Ishida J.K."/>
            <person name="Kasahara H."/>
            <person name="Kiba T."/>
            <person name="Kim M.S."/>
            <person name="Koo N."/>
            <person name="Laohavisit A."/>
            <person name="Lee Y.H."/>
            <person name="Lumba S."/>
            <person name="McCourt P."/>
            <person name="Mortimer J.C."/>
            <person name="Mutuku J.M."/>
            <person name="Nomura T."/>
            <person name="Sasaki-Sekimoto Y."/>
            <person name="Seto Y."/>
            <person name="Wang Y."/>
            <person name="Wakatake T."/>
            <person name="Sakakibara H."/>
            <person name="Demura T."/>
            <person name="Yamaguchi S."/>
            <person name="Yoneyama K."/>
            <person name="Manabe R.I."/>
            <person name="Nelson D.C."/>
            <person name="Schulman A.H."/>
            <person name="Timko M.P."/>
            <person name="dePamphilis C.W."/>
            <person name="Choi D."/>
            <person name="Shirasu K."/>
        </authorList>
    </citation>
    <scope>NUCLEOTIDE SEQUENCE [LARGE SCALE GENOMIC DNA]</scope>
    <source>
        <strain evidence="4">cv. UVA1</strain>
    </source>
</reference>
<dbReference type="GO" id="GO:0016301">
    <property type="term" value="F:kinase activity"/>
    <property type="evidence" value="ECO:0007669"/>
    <property type="project" value="UniProtKB-KW"/>
</dbReference>
<comment type="caution">
    <text evidence="3">The sequence shown here is derived from an EMBL/GenBank/DDBJ whole genome shotgun (WGS) entry which is preliminary data.</text>
</comment>
<dbReference type="EMBL" id="BKCP01000447">
    <property type="protein sequence ID" value="GER25727.1"/>
    <property type="molecule type" value="Genomic_DNA"/>
</dbReference>
<dbReference type="InterPro" id="IPR011009">
    <property type="entry name" value="Kinase-like_dom_sf"/>
</dbReference>
<dbReference type="SUPFAM" id="SSF56112">
    <property type="entry name" value="Protein kinase-like (PK-like)"/>
    <property type="match status" value="1"/>
</dbReference>
<evidence type="ECO:0000313" key="4">
    <source>
        <dbReference type="Proteomes" id="UP000325081"/>
    </source>
</evidence>
<evidence type="ECO:0000313" key="3">
    <source>
        <dbReference type="EMBL" id="GER25727.1"/>
    </source>
</evidence>
<dbReference type="AlphaFoldDB" id="A0A5A7NZC0"/>